<dbReference type="InterPro" id="IPR017452">
    <property type="entry name" value="GPCR_Rhodpsn_7TM"/>
</dbReference>
<evidence type="ECO:0000256" key="4">
    <source>
        <dbReference type="ARBA" id="ARBA00022989"/>
    </source>
</evidence>
<reference evidence="13 14" key="1">
    <citation type="submission" date="2015-08" db="EMBL/GenBank/DDBJ databases">
        <title>Ancestral chromatin configuration constrains chromatin evolution on differentiating sex chromosomes in Drosophila.</title>
        <authorList>
            <person name="Zhou Q."/>
            <person name="Bachtrog D."/>
        </authorList>
    </citation>
    <scope>NUCLEOTIDE SEQUENCE [LARGE SCALE GENOMIC DNA]</scope>
    <source>
        <tissue evidence="13">Whole larvae</tissue>
    </source>
</reference>
<dbReference type="PRINTS" id="PR00237">
    <property type="entry name" value="GPCRRHODOPSN"/>
</dbReference>
<feature type="compositionally biased region" description="Gly residues" evidence="10">
    <location>
        <begin position="571"/>
        <end position="585"/>
    </location>
</feature>
<dbReference type="PROSITE" id="PS50262">
    <property type="entry name" value="G_PROTEIN_RECEP_F1_2"/>
    <property type="match status" value="1"/>
</dbReference>
<keyword evidence="3 9" id="KW-0812">Transmembrane</keyword>
<feature type="non-terminal residue" evidence="13">
    <location>
        <position position="712"/>
    </location>
</feature>
<keyword evidence="5 9" id="KW-0297">G-protein coupled receptor</keyword>
<dbReference type="InterPro" id="IPR004145">
    <property type="entry name" value="DUF243"/>
</dbReference>
<evidence type="ECO:0000256" key="8">
    <source>
        <dbReference type="ARBA" id="ARBA00023224"/>
    </source>
</evidence>
<dbReference type="OMA" id="FENNEGM"/>
<gene>
    <name evidence="13" type="ORF">Dbus_chr3Rg344</name>
</gene>
<evidence type="ECO:0000256" key="6">
    <source>
        <dbReference type="ARBA" id="ARBA00023136"/>
    </source>
</evidence>
<dbReference type="SMART" id="SM00690">
    <property type="entry name" value="DM5"/>
    <property type="match status" value="1"/>
</dbReference>
<feature type="transmembrane region" description="Helical" evidence="11">
    <location>
        <begin position="272"/>
        <end position="294"/>
    </location>
</feature>
<evidence type="ECO:0000256" key="9">
    <source>
        <dbReference type="RuleBase" id="RU000688"/>
    </source>
</evidence>
<evidence type="ECO:0000313" key="14">
    <source>
        <dbReference type="Proteomes" id="UP000494163"/>
    </source>
</evidence>
<evidence type="ECO:0000256" key="2">
    <source>
        <dbReference type="ARBA" id="ARBA00010663"/>
    </source>
</evidence>
<dbReference type="EMBL" id="CP012526">
    <property type="protein sequence ID" value="ALC45594.1"/>
    <property type="molecule type" value="Genomic_DNA"/>
</dbReference>
<feature type="region of interest" description="Disordered" evidence="10">
    <location>
        <begin position="554"/>
        <end position="594"/>
    </location>
</feature>
<keyword evidence="4 11" id="KW-1133">Transmembrane helix</keyword>
<dbReference type="Gene3D" id="1.20.1070.10">
    <property type="entry name" value="Rhodopsin 7-helix transmembrane proteins"/>
    <property type="match status" value="2"/>
</dbReference>
<dbReference type="OrthoDB" id="10053194at2759"/>
<feature type="transmembrane region" description="Helical" evidence="11">
    <location>
        <begin position="141"/>
        <end position="168"/>
    </location>
</feature>
<name>A0A0M5J4H1_DROBS</name>
<evidence type="ECO:0000256" key="1">
    <source>
        <dbReference type="ARBA" id="ARBA00004141"/>
    </source>
</evidence>
<keyword evidence="6 11" id="KW-0472">Membrane</keyword>
<dbReference type="SMR" id="A0A0M5J4H1"/>
<dbReference type="SMART" id="SM01381">
    <property type="entry name" value="7TM_GPCR_Srsx"/>
    <property type="match status" value="1"/>
</dbReference>
<evidence type="ECO:0000256" key="11">
    <source>
        <dbReference type="SAM" id="Phobius"/>
    </source>
</evidence>
<dbReference type="Pfam" id="PF03103">
    <property type="entry name" value="DUF243"/>
    <property type="match status" value="1"/>
</dbReference>
<dbReference type="GO" id="GO:0008188">
    <property type="term" value="F:neuropeptide receptor activity"/>
    <property type="evidence" value="ECO:0007669"/>
    <property type="project" value="TreeGrafter"/>
</dbReference>
<keyword evidence="8 9" id="KW-0807">Transducer</keyword>
<feature type="transmembrane region" description="Helical" evidence="11">
    <location>
        <begin position="106"/>
        <end position="129"/>
    </location>
</feature>
<dbReference type="PANTHER" id="PTHR24238">
    <property type="entry name" value="G-PROTEIN COUPLED RECEPTOR"/>
    <property type="match status" value="1"/>
</dbReference>
<dbReference type="GO" id="GO:0005886">
    <property type="term" value="C:plasma membrane"/>
    <property type="evidence" value="ECO:0007669"/>
    <property type="project" value="TreeGrafter"/>
</dbReference>
<comment type="similarity">
    <text evidence="2 9">Belongs to the G-protein coupled receptor 1 family.</text>
</comment>
<evidence type="ECO:0000256" key="10">
    <source>
        <dbReference type="SAM" id="MobiDB-lite"/>
    </source>
</evidence>
<accession>A0A0M5J4H1</accession>
<feature type="transmembrane region" description="Helical" evidence="11">
    <location>
        <begin position="222"/>
        <end position="241"/>
    </location>
</feature>
<feature type="transmembrane region" description="Helical" evidence="11">
    <location>
        <begin position="180"/>
        <end position="201"/>
    </location>
</feature>
<keyword evidence="14" id="KW-1185">Reference proteome</keyword>
<evidence type="ECO:0000259" key="12">
    <source>
        <dbReference type="PROSITE" id="PS50262"/>
    </source>
</evidence>
<protein>
    <submittedName>
        <fullName evidence="13">TwdlT</fullName>
    </submittedName>
</protein>
<keyword evidence="7 9" id="KW-0675">Receptor</keyword>
<feature type="domain" description="G-protein coupled receptors family 1 profile" evidence="12">
    <location>
        <begin position="121"/>
        <end position="339"/>
    </location>
</feature>
<dbReference type="Pfam" id="PF00001">
    <property type="entry name" value="7tm_1"/>
    <property type="match status" value="1"/>
</dbReference>
<sequence>MDLTSLSWRIHSRRMGIERDMLYDERLYYIAPQEPLLRNDDDYQEAAGSLLYNESSAAELSTEAAVYASTTPALERFNVTVLLNFSCNEVEVQSDDVWSNVYFKSVIYLLYIPIFIFALLGNGIVCYIVQSTPRMRTVTNYFIANLALGDILMSLFCVPSSFISLYILNYWPFGIVLCHFVNYSQVVSVLVSAYTLVAISIDRYIAIMWPLRPRITKRYAKFIIAGVWFIALATAFPIPVVSRLVIPESLWHQKCEKYICREVWPTTEHEHYYTLALFTLQFIVPLLVLIFTYTRIAIAVWGKRPPGEAENSRDQRMARSKPMKTFILMSCLALAAARPEAGYNYNRPGGGGGSGGGSHGGGGGGGSIGGFGGSSGGSFGGGFGGSSGGGGFGGGSGGGFGGGGGGGFGGGSGGGFGGGSGGGFGGGSGGGFGGGIGGGFGGGGGGGGTTLVQKHIYVHVPPPEQEEVRQRPNLPVGQSQKHYKIIFIKAPSPPSYQAPVIPVQPQNEEKTLVYVLVKKPEDQQDIVIPTPAPTQPSKPEVYFIKYKTQKESGGISGGTGGFTQTNTGSGYSSGGGDGGFSGGDSGISAPSSNYGPPGKSGPCWLPFNILQLLLNDEKFNDWKPLPYVWFAFHWLAMSHSCYNPIIYCYMNARFRGGFLQIMYRVPGLRRCCCLHRYLRSRNERSYEATGEMTFKYNRRNGDGLVRKPKLRI</sequence>
<dbReference type="Proteomes" id="UP000494163">
    <property type="component" value="Chromosome 3R"/>
</dbReference>
<dbReference type="SUPFAM" id="SSF81321">
    <property type="entry name" value="Family A G protein-coupled receptor-like"/>
    <property type="match status" value="2"/>
</dbReference>
<evidence type="ECO:0000256" key="5">
    <source>
        <dbReference type="ARBA" id="ARBA00023040"/>
    </source>
</evidence>
<evidence type="ECO:0000313" key="13">
    <source>
        <dbReference type="EMBL" id="ALC45594.1"/>
    </source>
</evidence>
<organism evidence="13 14">
    <name type="scientific">Drosophila busckii</name>
    <name type="common">Fruit fly</name>
    <dbReference type="NCBI Taxonomy" id="30019"/>
    <lineage>
        <taxon>Eukaryota</taxon>
        <taxon>Metazoa</taxon>
        <taxon>Ecdysozoa</taxon>
        <taxon>Arthropoda</taxon>
        <taxon>Hexapoda</taxon>
        <taxon>Insecta</taxon>
        <taxon>Pterygota</taxon>
        <taxon>Neoptera</taxon>
        <taxon>Endopterygota</taxon>
        <taxon>Diptera</taxon>
        <taxon>Brachycera</taxon>
        <taxon>Muscomorpha</taxon>
        <taxon>Ephydroidea</taxon>
        <taxon>Drosophilidae</taxon>
        <taxon>Drosophila</taxon>
    </lineage>
</organism>
<dbReference type="PANTHER" id="PTHR24238:SF73">
    <property type="entry name" value="RYAMIDE RECEPTOR"/>
    <property type="match status" value="1"/>
</dbReference>
<evidence type="ECO:0000256" key="7">
    <source>
        <dbReference type="ARBA" id="ARBA00023170"/>
    </source>
</evidence>
<dbReference type="InterPro" id="IPR000276">
    <property type="entry name" value="GPCR_Rhodpsn"/>
</dbReference>
<dbReference type="PROSITE" id="PS00237">
    <property type="entry name" value="G_PROTEIN_RECEP_F1_1"/>
    <property type="match status" value="1"/>
</dbReference>
<proteinExistence type="inferred from homology"/>
<dbReference type="AlphaFoldDB" id="A0A0M5J4H1"/>
<comment type="subcellular location">
    <subcellularLocation>
        <location evidence="1">Membrane</location>
        <topology evidence="1">Multi-pass membrane protein</topology>
    </subcellularLocation>
</comment>
<evidence type="ECO:0000256" key="3">
    <source>
        <dbReference type="ARBA" id="ARBA00022692"/>
    </source>
</evidence>